<evidence type="ECO:0000313" key="12">
    <source>
        <dbReference type="EMBL" id="AGC03613.1"/>
    </source>
</evidence>
<keyword evidence="9" id="KW-0653">Protein transport</keyword>
<protein>
    <submittedName>
        <fullName evidence="12">Protein TolQ</fullName>
    </submittedName>
</protein>
<dbReference type="EMBL" id="CP003903">
    <property type="protein sequence ID" value="AGC03613.1"/>
    <property type="molecule type" value="Genomic_DNA"/>
</dbReference>
<name>A0ABN4AYK5_9ENTR</name>
<dbReference type="PANTHER" id="PTHR30625">
    <property type="entry name" value="PROTEIN TOLQ"/>
    <property type="match status" value="1"/>
</dbReference>
<proteinExistence type="inferred from homology"/>
<evidence type="ECO:0000256" key="10">
    <source>
        <dbReference type="SAM" id="Phobius"/>
    </source>
</evidence>
<comment type="subcellular location">
    <subcellularLocation>
        <location evidence="1">Cell membrane</location>
        <topology evidence="1">Multi-pass membrane protein</topology>
    </subcellularLocation>
    <subcellularLocation>
        <location evidence="9">Membrane</location>
        <topology evidence="9">Multi-pass membrane protein</topology>
    </subcellularLocation>
</comment>
<keyword evidence="13" id="KW-1185">Reference proteome</keyword>
<feature type="transmembrane region" description="Helical" evidence="10">
    <location>
        <begin position="12"/>
        <end position="37"/>
    </location>
</feature>
<dbReference type="InterPro" id="IPR002898">
    <property type="entry name" value="MotA_ExbB_proton_chnl"/>
</dbReference>
<organism evidence="12 13">
    <name type="scientific">Candidatus Blochmanniella chromaiodes str. 640</name>
    <dbReference type="NCBI Taxonomy" id="1240471"/>
    <lineage>
        <taxon>Bacteria</taxon>
        <taxon>Pseudomonadati</taxon>
        <taxon>Pseudomonadota</taxon>
        <taxon>Gammaproteobacteria</taxon>
        <taxon>Enterobacterales</taxon>
        <taxon>Enterobacteriaceae</taxon>
        <taxon>ant endosymbionts</taxon>
        <taxon>Candidatus Blochmanniella</taxon>
    </lineage>
</organism>
<feature type="domain" description="MotA/TolQ/ExbB proton channel" evidence="11">
    <location>
        <begin position="77"/>
        <end position="212"/>
    </location>
</feature>
<dbReference type="NCBIfam" id="TIGR02796">
    <property type="entry name" value="tolQ"/>
    <property type="match status" value="1"/>
</dbReference>
<comment type="similarity">
    <text evidence="9">Belongs to the exbB/tolQ family.</text>
</comment>
<reference evidence="12 13" key="1">
    <citation type="journal article" date="2013" name="Genome Biol. Evol.">
        <title>Sequence context of indel mutations and their effect on protein evolution in a bacterial endosymbiont.</title>
        <authorList>
            <person name="Williams L.E."/>
            <person name="Wernegreen J.J."/>
        </authorList>
    </citation>
    <scope>NUCLEOTIDE SEQUENCE [LARGE SCALE GENOMIC DNA]</scope>
    <source>
        <strain evidence="12 13">640</strain>
    </source>
</reference>
<dbReference type="Pfam" id="PF01618">
    <property type="entry name" value="MotA_ExbB"/>
    <property type="match status" value="1"/>
</dbReference>
<accession>A0ABN4AYK5</accession>
<feature type="transmembrane region" description="Helical" evidence="10">
    <location>
        <begin position="177"/>
        <end position="201"/>
    </location>
</feature>
<keyword evidence="4" id="KW-0132">Cell division</keyword>
<dbReference type="RefSeq" id="WP_015344598.1">
    <property type="nucleotide sequence ID" value="NC_020075.1"/>
</dbReference>
<keyword evidence="6 10" id="KW-1133">Transmembrane helix</keyword>
<gene>
    <name evidence="12" type="primary">tolQ</name>
    <name evidence="12" type="ORF">BCHRO640_354</name>
</gene>
<evidence type="ECO:0000259" key="11">
    <source>
        <dbReference type="Pfam" id="PF01618"/>
    </source>
</evidence>
<evidence type="ECO:0000256" key="1">
    <source>
        <dbReference type="ARBA" id="ARBA00004651"/>
    </source>
</evidence>
<evidence type="ECO:0000313" key="13">
    <source>
        <dbReference type="Proteomes" id="UP000011067"/>
    </source>
</evidence>
<keyword evidence="3" id="KW-0997">Cell inner membrane</keyword>
<sequence>MNVFDLFLETNILVQISIFILIGFSVLSWSIIFHRIFVLSSAQRKLKVFENEFWSGIDLSSLYQKAAAHRNKLNGAEQIFYVGFKEFSKLYQTKHCSPETMMSRTLDSMHTAINIELKSLEDYIPLIGTIGSISPYLGLFGTVLGIIHVFIELGKTTTTTNNVATQMMHMQIVAPGIAESLISTAIGLFVAIPAVIAFNYLTTQINNMDQDYHNFIEEFITILYHQIFFNIDSALNKENQYEEKAYQKHD</sequence>
<evidence type="ECO:0000256" key="6">
    <source>
        <dbReference type="ARBA" id="ARBA00022989"/>
    </source>
</evidence>
<dbReference type="PANTHER" id="PTHR30625:SF3">
    <property type="entry name" value="TOL-PAL SYSTEM PROTEIN TOLQ"/>
    <property type="match status" value="1"/>
</dbReference>
<keyword evidence="2" id="KW-1003">Cell membrane</keyword>
<keyword evidence="9" id="KW-0813">Transport</keyword>
<dbReference type="InterPro" id="IPR050790">
    <property type="entry name" value="ExbB/TolQ_transport"/>
</dbReference>
<keyword evidence="5 10" id="KW-0812">Transmembrane</keyword>
<dbReference type="Proteomes" id="UP000011067">
    <property type="component" value="Chromosome"/>
</dbReference>
<evidence type="ECO:0000256" key="4">
    <source>
        <dbReference type="ARBA" id="ARBA00022618"/>
    </source>
</evidence>
<keyword evidence="8" id="KW-0131">Cell cycle</keyword>
<evidence type="ECO:0000256" key="9">
    <source>
        <dbReference type="RuleBase" id="RU004057"/>
    </source>
</evidence>
<feature type="transmembrane region" description="Helical" evidence="10">
    <location>
        <begin position="123"/>
        <end position="151"/>
    </location>
</feature>
<evidence type="ECO:0000256" key="8">
    <source>
        <dbReference type="ARBA" id="ARBA00023306"/>
    </source>
</evidence>
<keyword evidence="7 10" id="KW-0472">Membrane</keyword>
<evidence type="ECO:0000256" key="5">
    <source>
        <dbReference type="ARBA" id="ARBA00022692"/>
    </source>
</evidence>
<evidence type="ECO:0000256" key="3">
    <source>
        <dbReference type="ARBA" id="ARBA00022519"/>
    </source>
</evidence>
<evidence type="ECO:0000256" key="7">
    <source>
        <dbReference type="ARBA" id="ARBA00023136"/>
    </source>
</evidence>
<dbReference type="InterPro" id="IPR014163">
    <property type="entry name" value="Tol-Pal_TolQ"/>
</dbReference>
<evidence type="ECO:0000256" key="2">
    <source>
        <dbReference type="ARBA" id="ARBA00022475"/>
    </source>
</evidence>